<sequence>FRCILDSGEIQAEENISHENAMNDEMDKGIGDINGHYLCIEENYITQNSNIEESQSLLGLIEDDIDNGIFERNGESFFCRICKVNSSNIVELKEHVCLLIHKILLNSQKLDSNWLEWKPINVFNCNICNINNIKGILNLINHITSEVHFSVSSSSNKPEMILKDGYILNMLLLIEASMTIGVLTKKSHGKYFCNRCSATLSPNLIQCRMHLEDPYHFPSVVNLQKMFELPRNIRLRNLLHQKIYFQCPICMVKINNLKLFNKHFNCNNHLLIDDIVQESLKTLFKTSIWYSNKKDMNTARKYHKEEISTKKNNEIFFFDNSFNEMLNGKGKDVRQQNLSSDNTKYKSVREETSKYSPQDQQIQQQNHDHPLEQNQTKSTQGQKNKAQHMSPHTGGNQSQSSSSTCLSSVSSPRDPRISLGKRTNEASNVVGPPFKKRCGDTMET</sequence>
<protein>
    <recommendedName>
        <fullName evidence="2">C2H2-type domain-containing protein</fullName>
    </recommendedName>
</protein>
<dbReference type="InterPro" id="IPR013087">
    <property type="entry name" value="Znf_C2H2_type"/>
</dbReference>
<dbReference type="EMBL" id="CAXKWB010072136">
    <property type="protein sequence ID" value="CAL4195943.1"/>
    <property type="molecule type" value="Genomic_DNA"/>
</dbReference>
<feature type="compositionally biased region" description="Polar residues" evidence="1">
    <location>
        <begin position="372"/>
        <end position="384"/>
    </location>
</feature>
<reference evidence="3 4" key="1">
    <citation type="submission" date="2024-05" db="EMBL/GenBank/DDBJ databases">
        <authorList>
            <person name="Wallberg A."/>
        </authorList>
    </citation>
    <scope>NUCLEOTIDE SEQUENCE [LARGE SCALE GENOMIC DNA]</scope>
</reference>
<feature type="non-terminal residue" evidence="3">
    <location>
        <position position="1"/>
    </location>
</feature>
<dbReference type="AlphaFoldDB" id="A0AAV2SIC4"/>
<feature type="domain" description="C2H2-type" evidence="2">
    <location>
        <begin position="123"/>
        <end position="148"/>
    </location>
</feature>
<feature type="non-terminal residue" evidence="3">
    <location>
        <position position="444"/>
    </location>
</feature>
<gene>
    <name evidence="3" type="ORF">MNOR_LOCUS37102</name>
</gene>
<evidence type="ECO:0000259" key="2">
    <source>
        <dbReference type="SMART" id="SM00355"/>
    </source>
</evidence>
<keyword evidence="4" id="KW-1185">Reference proteome</keyword>
<name>A0AAV2SIC4_MEGNR</name>
<organism evidence="3 4">
    <name type="scientific">Meganyctiphanes norvegica</name>
    <name type="common">Northern krill</name>
    <name type="synonym">Thysanopoda norvegica</name>
    <dbReference type="NCBI Taxonomy" id="48144"/>
    <lineage>
        <taxon>Eukaryota</taxon>
        <taxon>Metazoa</taxon>
        <taxon>Ecdysozoa</taxon>
        <taxon>Arthropoda</taxon>
        <taxon>Crustacea</taxon>
        <taxon>Multicrustacea</taxon>
        <taxon>Malacostraca</taxon>
        <taxon>Eumalacostraca</taxon>
        <taxon>Eucarida</taxon>
        <taxon>Euphausiacea</taxon>
        <taxon>Euphausiidae</taxon>
        <taxon>Meganyctiphanes</taxon>
    </lineage>
</organism>
<dbReference type="SMART" id="SM00355">
    <property type="entry name" value="ZnF_C2H2"/>
    <property type="match status" value="4"/>
</dbReference>
<accession>A0AAV2SIC4</accession>
<feature type="region of interest" description="Disordered" evidence="1">
    <location>
        <begin position="328"/>
        <end position="444"/>
    </location>
</feature>
<proteinExistence type="predicted"/>
<feature type="domain" description="C2H2-type" evidence="2">
    <location>
        <begin position="77"/>
        <end position="101"/>
    </location>
</feature>
<evidence type="ECO:0000256" key="1">
    <source>
        <dbReference type="SAM" id="MobiDB-lite"/>
    </source>
</evidence>
<feature type="compositionally biased region" description="Basic and acidic residues" evidence="1">
    <location>
        <begin position="343"/>
        <end position="353"/>
    </location>
</feature>
<feature type="domain" description="C2H2-type" evidence="2">
    <location>
        <begin position="191"/>
        <end position="216"/>
    </location>
</feature>
<evidence type="ECO:0000313" key="4">
    <source>
        <dbReference type="Proteomes" id="UP001497623"/>
    </source>
</evidence>
<feature type="compositionally biased region" description="Low complexity" evidence="1">
    <location>
        <begin position="398"/>
        <end position="411"/>
    </location>
</feature>
<evidence type="ECO:0000313" key="3">
    <source>
        <dbReference type="EMBL" id="CAL4195943.1"/>
    </source>
</evidence>
<feature type="domain" description="C2H2-type" evidence="2">
    <location>
        <begin position="245"/>
        <end position="269"/>
    </location>
</feature>
<dbReference type="Proteomes" id="UP001497623">
    <property type="component" value="Unassembled WGS sequence"/>
</dbReference>
<comment type="caution">
    <text evidence="3">The sequence shown here is derived from an EMBL/GenBank/DDBJ whole genome shotgun (WGS) entry which is preliminary data.</text>
</comment>